<comment type="cofactor">
    <cofactor evidence="1">
        <name>pyridoxal 5'-phosphate</name>
        <dbReference type="ChEBI" id="CHEBI:597326"/>
    </cofactor>
</comment>
<dbReference type="Gene3D" id="2.40.37.10">
    <property type="entry name" value="Lyase, Ornithine Decarboxylase, Chain A, domain 1"/>
    <property type="match status" value="1"/>
</dbReference>
<dbReference type="InterPro" id="IPR029066">
    <property type="entry name" value="PLP-binding_barrel"/>
</dbReference>
<dbReference type="Pfam" id="PF00842">
    <property type="entry name" value="Ala_racemase_C"/>
    <property type="match status" value="1"/>
</dbReference>
<accession>A0ABY7JNM9</accession>
<dbReference type="Pfam" id="PF01168">
    <property type="entry name" value="Ala_racemase_N"/>
    <property type="match status" value="1"/>
</dbReference>
<keyword evidence="2" id="KW-0663">Pyridoxal phosphate</keyword>
<dbReference type="InterPro" id="IPR011079">
    <property type="entry name" value="Ala_racemase_C"/>
</dbReference>
<proteinExistence type="predicted"/>
<dbReference type="PANTHER" id="PTHR30511:SF0">
    <property type="entry name" value="ALANINE RACEMASE, CATABOLIC-RELATED"/>
    <property type="match status" value="1"/>
</dbReference>
<evidence type="ECO:0000313" key="5">
    <source>
        <dbReference type="EMBL" id="WAW14705.1"/>
    </source>
</evidence>
<sequence length="359" mass="40973">MENANLTIDLNALYKNAKYINDNTNGGLIATVKNNAYNFGLKESVETFYKAGVRNFATTSIRDAIFIRNLYKDVMILSLNPCIEFETLKEHKISCVLPTLSFLKNNLENMKDISWHLEWAGLMRRSGCTSQNELIEIIKLAKENNIKLDGIWMHFSYADEFDQNNTYEKEKELWFDILEQAIKIHKFNYIHAQNSASYARDSKFKNHTHVRIGISLYGCPPYSKCDLSNNHYGLTLSAKVVAINHLKKNESIGYSSSFIANEDTKVAIINLGYGDGLIRKRVNGFDVEINSTRYPLVSMMMSHTVAIVDDKVNVGDTVYFYSKSIPVYEFTQKGVGTNSEQISPLNYDSLDVKYIPCNY</sequence>
<organism evidence="5 6">
    <name type="scientific">Peptostreptococcus equinus</name>
    <dbReference type="NCBI Taxonomy" id="3003601"/>
    <lineage>
        <taxon>Bacteria</taxon>
        <taxon>Bacillati</taxon>
        <taxon>Bacillota</taxon>
        <taxon>Clostridia</taxon>
        <taxon>Peptostreptococcales</taxon>
        <taxon>Peptostreptococcaceae</taxon>
        <taxon>Peptostreptococcus</taxon>
    </lineage>
</organism>
<evidence type="ECO:0000256" key="2">
    <source>
        <dbReference type="ARBA" id="ARBA00022898"/>
    </source>
</evidence>
<dbReference type="EMBL" id="CP114052">
    <property type="protein sequence ID" value="WAW14705.1"/>
    <property type="molecule type" value="Genomic_DNA"/>
</dbReference>
<keyword evidence="6" id="KW-1185">Reference proteome</keyword>
<dbReference type="Proteomes" id="UP001164187">
    <property type="component" value="Chromosome"/>
</dbReference>
<name>A0ABY7JNM9_9FIRM</name>
<feature type="domain" description="Alanine racemase C-terminal" evidence="4">
    <location>
        <begin position="233"/>
        <end position="355"/>
    </location>
</feature>
<dbReference type="Gene3D" id="3.20.20.10">
    <property type="entry name" value="Alanine racemase"/>
    <property type="match status" value="1"/>
</dbReference>
<dbReference type="InterPro" id="IPR000821">
    <property type="entry name" value="Ala_racemase"/>
</dbReference>
<dbReference type="SUPFAM" id="SSF51419">
    <property type="entry name" value="PLP-binding barrel"/>
    <property type="match status" value="1"/>
</dbReference>
<protein>
    <submittedName>
        <fullName evidence="5">Alanine racemase</fullName>
        <ecNumber evidence="5">5.1.1.1</ecNumber>
    </submittedName>
</protein>
<gene>
    <name evidence="5" type="ORF">O0R46_08985</name>
</gene>
<evidence type="ECO:0000259" key="4">
    <source>
        <dbReference type="SMART" id="SM01005"/>
    </source>
</evidence>
<dbReference type="SMART" id="SM01005">
    <property type="entry name" value="Ala_racemase_C"/>
    <property type="match status" value="1"/>
</dbReference>
<dbReference type="RefSeq" id="WP_269311402.1">
    <property type="nucleotide sequence ID" value="NZ_CP114052.1"/>
</dbReference>
<dbReference type="InterPro" id="IPR009006">
    <property type="entry name" value="Ala_racemase/Decarboxylase_C"/>
</dbReference>
<dbReference type="EC" id="5.1.1.1" evidence="5"/>
<dbReference type="GO" id="GO:0008784">
    <property type="term" value="F:alanine racemase activity"/>
    <property type="evidence" value="ECO:0007669"/>
    <property type="project" value="UniProtKB-EC"/>
</dbReference>
<evidence type="ECO:0000256" key="1">
    <source>
        <dbReference type="ARBA" id="ARBA00001933"/>
    </source>
</evidence>
<evidence type="ECO:0000256" key="3">
    <source>
        <dbReference type="ARBA" id="ARBA00023235"/>
    </source>
</evidence>
<evidence type="ECO:0000313" key="6">
    <source>
        <dbReference type="Proteomes" id="UP001164187"/>
    </source>
</evidence>
<dbReference type="InterPro" id="IPR001608">
    <property type="entry name" value="Ala_racemase_N"/>
</dbReference>
<dbReference type="PANTHER" id="PTHR30511">
    <property type="entry name" value="ALANINE RACEMASE"/>
    <property type="match status" value="1"/>
</dbReference>
<keyword evidence="3 5" id="KW-0413">Isomerase</keyword>
<dbReference type="SUPFAM" id="SSF50621">
    <property type="entry name" value="Alanine racemase C-terminal domain-like"/>
    <property type="match status" value="1"/>
</dbReference>
<dbReference type="PRINTS" id="PR00992">
    <property type="entry name" value="ALARACEMASE"/>
</dbReference>
<reference evidence="5" key="1">
    <citation type="submission" date="2022-12" db="EMBL/GenBank/DDBJ databases">
        <title>Peptostreptococcus.</title>
        <authorList>
            <person name="Lee S.H."/>
        </authorList>
    </citation>
    <scope>NUCLEOTIDE SEQUENCE</scope>
    <source>
        <strain evidence="5">CBA3647</strain>
    </source>
</reference>